<gene>
    <name evidence="5" type="ORF">NP165_06135</name>
</gene>
<dbReference type="SFLD" id="SFLDG01129">
    <property type="entry name" value="C1.5:_HAD__Beta-PGM__Phosphata"/>
    <property type="match status" value="1"/>
</dbReference>
<name>A0ABY5LLD4_9VIBR</name>
<keyword evidence="4" id="KW-0460">Magnesium</keyword>
<keyword evidence="6" id="KW-1185">Reference proteome</keyword>
<organism evidence="5 6">
    <name type="scientific">Vibrio japonicus</name>
    <dbReference type="NCBI Taxonomy" id="1824638"/>
    <lineage>
        <taxon>Bacteria</taxon>
        <taxon>Pseudomonadati</taxon>
        <taxon>Pseudomonadota</taxon>
        <taxon>Gammaproteobacteria</taxon>
        <taxon>Vibrionales</taxon>
        <taxon>Vibrionaceae</taxon>
        <taxon>Vibrio</taxon>
    </lineage>
</organism>
<dbReference type="PRINTS" id="PR00413">
    <property type="entry name" value="HADHALOGNASE"/>
</dbReference>
<evidence type="ECO:0000256" key="4">
    <source>
        <dbReference type="ARBA" id="ARBA00022842"/>
    </source>
</evidence>
<dbReference type="SFLD" id="SFLDS00003">
    <property type="entry name" value="Haloacid_Dehalogenase"/>
    <property type="match status" value="1"/>
</dbReference>
<evidence type="ECO:0000256" key="2">
    <source>
        <dbReference type="ARBA" id="ARBA00006171"/>
    </source>
</evidence>
<dbReference type="Gene3D" id="3.40.50.1000">
    <property type="entry name" value="HAD superfamily/HAD-like"/>
    <property type="match status" value="1"/>
</dbReference>
<dbReference type="InterPro" id="IPR051600">
    <property type="entry name" value="Beta-PGM-like"/>
</dbReference>
<protein>
    <submittedName>
        <fullName evidence="5">HAD-IA family hydrolase</fullName>
    </submittedName>
</protein>
<dbReference type="RefSeq" id="WP_257085435.1">
    <property type="nucleotide sequence ID" value="NZ_CP102096.1"/>
</dbReference>
<keyword evidence="3" id="KW-0479">Metal-binding</keyword>
<dbReference type="InterPro" id="IPR006439">
    <property type="entry name" value="HAD-SF_hydro_IA"/>
</dbReference>
<dbReference type="SUPFAM" id="SSF56784">
    <property type="entry name" value="HAD-like"/>
    <property type="match status" value="1"/>
</dbReference>
<evidence type="ECO:0000256" key="3">
    <source>
        <dbReference type="ARBA" id="ARBA00022723"/>
    </source>
</evidence>
<evidence type="ECO:0000256" key="1">
    <source>
        <dbReference type="ARBA" id="ARBA00001946"/>
    </source>
</evidence>
<dbReference type="InterPro" id="IPR023198">
    <property type="entry name" value="PGP-like_dom2"/>
</dbReference>
<evidence type="ECO:0000313" key="6">
    <source>
        <dbReference type="Proteomes" id="UP001058602"/>
    </source>
</evidence>
<reference evidence="5" key="1">
    <citation type="submission" date="2022-07" db="EMBL/GenBank/DDBJ databases">
        <title>Complete genome of Vibrio japonicus strain JCM 31412T and phylogenomic assessment of the Nereis clade of the genus Vibrio.</title>
        <authorList>
            <person name="Shlafstein M.D."/>
            <person name="Emsley S.A."/>
            <person name="Ushijima B."/>
            <person name="Videau P."/>
            <person name="Saw J.H."/>
        </authorList>
    </citation>
    <scope>NUCLEOTIDE SEQUENCE</scope>
    <source>
        <strain evidence="5">JCM 31412</strain>
    </source>
</reference>
<keyword evidence="5" id="KW-0378">Hydrolase</keyword>
<dbReference type="InterPro" id="IPR023214">
    <property type="entry name" value="HAD_sf"/>
</dbReference>
<dbReference type="EMBL" id="CP102096">
    <property type="protein sequence ID" value="UUM31710.1"/>
    <property type="molecule type" value="Genomic_DNA"/>
</dbReference>
<evidence type="ECO:0000313" key="5">
    <source>
        <dbReference type="EMBL" id="UUM31710.1"/>
    </source>
</evidence>
<dbReference type="InterPro" id="IPR036412">
    <property type="entry name" value="HAD-like_sf"/>
</dbReference>
<dbReference type="InterPro" id="IPR041492">
    <property type="entry name" value="HAD_2"/>
</dbReference>
<dbReference type="SFLD" id="SFLDG01135">
    <property type="entry name" value="C1.5.6:_HAD__Beta-PGM__Phospha"/>
    <property type="match status" value="1"/>
</dbReference>
<dbReference type="Proteomes" id="UP001058602">
    <property type="component" value="Chromosome 1"/>
</dbReference>
<proteinExistence type="inferred from homology"/>
<dbReference type="PANTHER" id="PTHR46193:SF10">
    <property type="entry name" value="6-PHOSPHOGLUCONATE PHOSPHATASE"/>
    <property type="match status" value="1"/>
</dbReference>
<comment type="similarity">
    <text evidence="2">Belongs to the HAD-like hydrolase superfamily. CbbY/CbbZ/Gph/YieH family.</text>
</comment>
<dbReference type="PANTHER" id="PTHR46193">
    <property type="entry name" value="6-PHOSPHOGLUCONATE PHOSPHATASE"/>
    <property type="match status" value="1"/>
</dbReference>
<dbReference type="Gene3D" id="1.10.150.240">
    <property type="entry name" value="Putative phosphatase, domain 2"/>
    <property type="match status" value="1"/>
</dbReference>
<dbReference type="NCBIfam" id="TIGR01509">
    <property type="entry name" value="HAD-SF-IA-v3"/>
    <property type="match status" value="1"/>
</dbReference>
<sequence>MNKKKTVKYVIFDCDGTLIDSERWCIQAQVDTLKSVGVEVEYECLKNHYQGIKIHHIFSSLVSNKLLLSDGGLDRLIARYRMRCNQLFIDHLTPIEGVNKVLDTLISNQIEVCIASNGPHEKMNTTLQLTGLQHYFEGRIFSAFDANKWKPDPLFIEYVMDKMQATADECLFVDDSLVGVAAGVGAGVTTLYFAHADPDSEPAERSHLLHKIHHLTDVLKFV</sequence>
<accession>A0ABY5LLD4</accession>
<dbReference type="Pfam" id="PF13419">
    <property type="entry name" value="HAD_2"/>
    <property type="match status" value="1"/>
</dbReference>
<dbReference type="GO" id="GO:0016787">
    <property type="term" value="F:hydrolase activity"/>
    <property type="evidence" value="ECO:0007669"/>
    <property type="project" value="UniProtKB-KW"/>
</dbReference>
<comment type="cofactor">
    <cofactor evidence="1">
        <name>Mg(2+)</name>
        <dbReference type="ChEBI" id="CHEBI:18420"/>
    </cofactor>
</comment>